<dbReference type="EC" id="3.4.11.10" evidence="8"/>
<dbReference type="HAMAP" id="MF_00181">
    <property type="entry name" value="Cytosol_peptidase_M17"/>
    <property type="match status" value="1"/>
</dbReference>
<keyword evidence="11" id="KW-1185">Reference proteome</keyword>
<evidence type="ECO:0000256" key="6">
    <source>
        <dbReference type="ARBA" id="ARBA00022801"/>
    </source>
</evidence>
<dbReference type="Gene3D" id="3.40.220.10">
    <property type="entry name" value="Leucine Aminopeptidase, subunit E, domain 1"/>
    <property type="match status" value="1"/>
</dbReference>
<comment type="catalytic activity">
    <reaction evidence="2 8">
        <text>Release of an N-terminal amino acid, preferentially leucine, but not glutamic or aspartic acids.</text>
        <dbReference type="EC" id="3.4.11.10"/>
    </reaction>
</comment>
<gene>
    <name evidence="8 10" type="primary">pepA</name>
    <name evidence="10" type="ORF">ERS852473_01262</name>
</gene>
<dbReference type="InterPro" id="IPR000819">
    <property type="entry name" value="Peptidase_M17_C"/>
</dbReference>
<dbReference type="EC" id="3.4.11.1" evidence="8"/>
<feature type="binding site" evidence="8">
    <location>
        <position position="258"/>
    </location>
    <ligand>
        <name>Mn(2+)</name>
        <dbReference type="ChEBI" id="CHEBI:29035"/>
        <label>2</label>
    </ligand>
</feature>
<dbReference type="Pfam" id="PF02789">
    <property type="entry name" value="Peptidase_M17_N"/>
    <property type="match status" value="1"/>
</dbReference>
<feature type="domain" description="Cytosol aminopeptidase" evidence="9">
    <location>
        <begin position="338"/>
        <end position="345"/>
    </location>
</feature>
<evidence type="ECO:0000256" key="1">
    <source>
        <dbReference type="ARBA" id="ARBA00000135"/>
    </source>
</evidence>
<evidence type="ECO:0000313" key="10">
    <source>
        <dbReference type="EMBL" id="CUN85974.1"/>
    </source>
</evidence>
<feature type="active site" evidence="8">
    <location>
        <position position="270"/>
    </location>
</feature>
<dbReference type="NCBIfam" id="NF002073">
    <property type="entry name" value="PRK00913.1-2"/>
    <property type="match status" value="1"/>
</dbReference>
<evidence type="ECO:0000313" key="11">
    <source>
        <dbReference type="Proteomes" id="UP000095488"/>
    </source>
</evidence>
<dbReference type="InterPro" id="IPR023042">
    <property type="entry name" value="Peptidase_M17_leu_NH2_pept"/>
</dbReference>
<feature type="binding site" evidence="8">
    <location>
        <position position="342"/>
    </location>
    <ligand>
        <name>Mn(2+)</name>
        <dbReference type="ChEBI" id="CHEBI:29035"/>
        <label>2</label>
    </ligand>
</feature>
<feature type="binding site" evidence="8">
    <location>
        <position position="263"/>
    </location>
    <ligand>
        <name>Mn(2+)</name>
        <dbReference type="ChEBI" id="CHEBI:29035"/>
        <label>2</label>
    </ligand>
</feature>
<dbReference type="Gene3D" id="3.40.630.10">
    <property type="entry name" value="Zn peptidases"/>
    <property type="match status" value="1"/>
</dbReference>
<dbReference type="InterPro" id="IPR011356">
    <property type="entry name" value="Leucine_aapep/pepB"/>
</dbReference>
<dbReference type="GO" id="GO:0004177">
    <property type="term" value="F:aminopeptidase activity"/>
    <property type="evidence" value="ECO:0007669"/>
    <property type="project" value="UniProtKB-KW"/>
</dbReference>
<organism evidence="10 11">
    <name type="scientific">Sarcina ventriculi</name>
    <name type="common">Clostridium ventriculi</name>
    <dbReference type="NCBI Taxonomy" id="1267"/>
    <lineage>
        <taxon>Bacteria</taxon>
        <taxon>Bacillati</taxon>
        <taxon>Bacillota</taxon>
        <taxon>Clostridia</taxon>
        <taxon>Eubacteriales</taxon>
        <taxon>Clostridiaceae</taxon>
        <taxon>Sarcina</taxon>
    </lineage>
</organism>
<sequence>MYNFLVKDTTIENADMIIVPLFEDNLNFRDEEINRKLKRLERRELFDGNFEEILNITGVKDEIQNVIFLGLGEDEKLNKERLRRVFGKVQKYIESLKGKKIFIEFVKSKNISIEDSVRAMIEGLSLSNYKFNKYKSDREKIDETDVSITIGGHNLEHKDYSDIVEESKILVETVFNARDLVNEPSNVIYPETLAEEAVKFSKRYGFEIEIINHKKIEELQMNSFLAVGKSSIHKPKVIVMRYFGDKDNLDQKLGLIGKGLTYDSGGYSLKPSNSMVDMKSDMGGAATVIGAISAIAKRKLKINVVAVVAACENVIGNEAYKPGDIISSMAGKNIEILNTDAEGRLTMIDAVTYAIRKEHITEIIDVATLTGAALVALGNDVTAVVTNNDSFYKELEKAFISTGEKMWNLPNFDDYKTLIKSDIADLKNTGGRYGGTITAGLFVGEFVENKPWLHLDIAGPAYITVPWDYCPKGGTGAGVRTLYELAKNRSENR</sequence>
<keyword evidence="5 8" id="KW-0645">Protease</keyword>
<dbReference type="InterPro" id="IPR008283">
    <property type="entry name" value="Peptidase_M17_N"/>
</dbReference>
<accession>A0ABP2AST4</accession>
<feature type="active site" evidence="8">
    <location>
        <position position="344"/>
    </location>
</feature>
<comment type="function">
    <text evidence="7 8">Presumably involved in the processing and regular turnover of intracellular proteins. Catalyzes the removal of unsubstituted N-terminal amino acids from various peptides.</text>
</comment>
<feature type="binding site" evidence="8">
    <location>
        <position position="342"/>
    </location>
    <ligand>
        <name>Mn(2+)</name>
        <dbReference type="ChEBI" id="CHEBI:29035"/>
        <label>1</label>
    </ligand>
</feature>
<comment type="cofactor">
    <cofactor evidence="8">
        <name>Mn(2+)</name>
        <dbReference type="ChEBI" id="CHEBI:29035"/>
    </cofactor>
    <text evidence="8">Binds 2 manganese ions per subunit.</text>
</comment>
<keyword evidence="8" id="KW-0479">Metal-binding</keyword>
<keyword evidence="4 8" id="KW-0031">Aminopeptidase</keyword>
<dbReference type="CDD" id="cd00433">
    <property type="entry name" value="Peptidase_M17"/>
    <property type="match status" value="1"/>
</dbReference>
<comment type="subcellular location">
    <subcellularLocation>
        <location evidence="8">Cytoplasm</location>
    </subcellularLocation>
</comment>
<dbReference type="Pfam" id="PF00883">
    <property type="entry name" value="Peptidase_M17"/>
    <property type="match status" value="1"/>
</dbReference>
<dbReference type="PROSITE" id="PS00631">
    <property type="entry name" value="CYTOSOL_AP"/>
    <property type="match status" value="1"/>
</dbReference>
<dbReference type="NCBIfam" id="NF002074">
    <property type="entry name" value="PRK00913.1-4"/>
    <property type="match status" value="1"/>
</dbReference>
<comment type="similarity">
    <text evidence="3 8">Belongs to the peptidase M17 family.</text>
</comment>
<feature type="binding site" evidence="8">
    <location>
        <position position="263"/>
    </location>
    <ligand>
        <name>Mn(2+)</name>
        <dbReference type="ChEBI" id="CHEBI:29035"/>
        <label>1</label>
    </ligand>
</feature>
<dbReference type="InterPro" id="IPR043472">
    <property type="entry name" value="Macro_dom-like"/>
</dbReference>
<dbReference type="SUPFAM" id="SSF53187">
    <property type="entry name" value="Zn-dependent exopeptidases"/>
    <property type="match status" value="1"/>
</dbReference>
<keyword evidence="6 8" id="KW-0378">Hydrolase</keyword>
<evidence type="ECO:0000256" key="3">
    <source>
        <dbReference type="ARBA" id="ARBA00009528"/>
    </source>
</evidence>
<feature type="binding site" evidence="8">
    <location>
        <position position="340"/>
    </location>
    <ligand>
        <name>Mn(2+)</name>
        <dbReference type="ChEBI" id="CHEBI:29035"/>
        <label>1</label>
    </ligand>
</feature>
<dbReference type="PRINTS" id="PR00481">
    <property type="entry name" value="LAMNOPPTDASE"/>
</dbReference>
<feature type="binding site" evidence="8">
    <location>
        <position position="281"/>
    </location>
    <ligand>
        <name>Mn(2+)</name>
        <dbReference type="ChEBI" id="CHEBI:29035"/>
        <label>2</label>
    </ligand>
</feature>
<proteinExistence type="inferred from homology"/>
<name>A0ABP2AST4_SARVE</name>
<keyword evidence="8" id="KW-0963">Cytoplasm</keyword>
<protein>
    <recommendedName>
        <fullName evidence="8">Probable cytosol aminopeptidase</fullName>
        <ecNumber evidence="8">3.4.11.1</ecNumber>
    </recommendedName>
    <alternativeName>
        <fullName evidence="8">Leucine aminopeptidase</fullName>
        <shortName evidence="8">LAP</shortName>
        <ecNumber evidence="8">3.4.11.10</ecNumber>
    </alternativeName>
    <alternativeName>
        <fullName evidence="8">Leucyl aminopeptidase</fullName>
    </alternativeName>
</protein>
<reference evidence="10 11" key="1">
    <citation type="submission" date="2015-09" db="EMBL/GenBank/DDBJ databases">
        <authorList>
            <consortium name="Pathogen Informatics"/>
            <person name="Wu L."/>
            <person name="Ma J."/>
        </authorList>
    </citation>
    <scope>NUCLEOTIDE SEQUENCE [LARGE SCALE GENOMIC DNA]</scope>
    <source>
        <strain evidence="10 11">2789STDY5834858</strain>
    </source>
</reference>
<dbReference type="NCBIfam" id="NF002083">
    <property type="entry name" value="PRK00913.3-5"/>
    <property type="match status" value="1"/>
</dbReference>
<keyword evidence="8" id="KW-0464">Manganese</keyword>
<comment type="caution">
    <text evidence="10">The sequence shown here is derived from an EMBL/GenBank/DDBJ whole genome shotgun (WGS) entry which is preliminary data.</text>
</comment>
<evidence type="ECO:0000259" key="9">
    <source>
        <dbReference type="PROSITE" id="PS00631"/>
    </source>
</evidence>
<dbReference type="RefSeq" id="WP_055258725.1">
    <property type="nucleotide sequence ID" value="NZ_CABIXL010000004.1"/>
</dbReference>
<evidence type="ECO:0000256" key="2">
    <source>
        <dbReference type="ARBA" id="ARBA00000967"/>
    </source>
</evidence>
<dbReference type="PANTHER" id="PTHR11963:SF23">
    <property type="entry name" value="CYTOSOL AMINOPEPTIDASE"/>
    <property type="match status" value="1"/>
</dbReference>
<dbReference type="PANTHER" id="PTHR11963">
    <property type="entry name" value="LEUCINE AMINOPEPTIDASE-RELATED"/>
    <property type="match status" value="1"/>
</dbReference>
<evidence type="ECO:0000256" key="5">
    <source>
        <dbReference type="ARBA" id="ARBA00022670"/>
    </source>
</evidence>
<dbReference type="EMBL" id="CYZR01000004">
    <property type="protein sequence ID" value="CUN85974.1"/>
    <property type="molecule type" value="Genomic_DNA"/>
</dbReference>
<evidence type="ECO:0000256" key="8">
    <source>
        <dbReference type="HAMAP-Rule" id="MF_00181"/>
    </source>
</evidence>
<comment type="catalytic activity">
    <reaction evidence="1 8">
        <text>Release of an N-terminal amino acid, Xaa-|-Yaa-, in which Xaa is preferably Leu, but may be other amino acids including Pro although not Arg or Lys, and Yaa may be Pro. Amino acid amides and methyl esters are also readily hydrolyzed, but rates on arylamides are exceedingly low.</text>
        <dbReference type="EC" id="3.4.11.1"/>
    </reaction>
</comment>
<evidence type="ECO:0000256" key="4">
    <source>
        <dbReference type="ARBA" id="ARBA00022438"/>
    </source>
</evidence>
<evidence type="ECO:0000256" key="7">
    <source>
        <dbReference type="ARBA" id="ARBA00049972"/>
    </source>
</evidence>
<dbReference type="Proteomes" id="UP000095488">
    <property type="component" value="Unassembled WGS sequence"/>
</dbReference>
<dbReference type="SUPFAM" id="SSF52949">
    <property type="entry name" value="Macro domain-like"/>
    <property type="match status" value="1"/>
</dbReference>